<dbReference type="EMBL" id="MRAD01000001">
    <property type="protein sequence ID" value="OOO63466.1"/>
    <property type="molecule type" value="Genomic_DNA"/>
</dbReference>
<dbReference type="GO" id="GO:0006355">
    <property type="term" value="P:regulation of DNA-templated transcription"/>
    <property type="evidence" value="ECO:0007669"/>
    <property type="project" value="InterPro"/>
</dbReference>
<dbReference type="InterPro" id="IPR029063">
    <property type="entry name" value="SAM-dependent_MTases_sf"/>
</dbReference>
<dbReference type="FunFam" id="3.30.70.1170:FF:000003">
    <property type="entry name" value="16S rRNA (Cytosine(967)-C(5))-methyltransferase RsmB"/>
    <property type="match status" value="1"/>
</dbReference>
<keyword evidence="6 13" id="KW-0489">Methyltransferase</keyword>
<feature type="binding site" evidence="13">
    <location>
        <position position="283"/>
    </location>
    <ligand>
        <name>S-adenosyl-L-methionine</name>
        <dbReference type="ChEBI" id="CHEBI:59789"/>
    </ligand>
</feature>
<feature type="binding site" evidence="13">
    <location>
        <begin position="259"/>
        <end position="265"/>
    </location>
    <ligand>
        <name>S-adenosyl-L-methionine</name>
        <dbReference type="ChEBI" id="CHEBI:59789"/>
    </ligand>
</feature>
<dbReference type="NCBIfam" id="NF011494">
    <property type="entry name" value="PRK14902.1"/>
    <property type="match status" value="1"/>
</dbReference>
<feature type="binding site" evidence="13">
    <location>
        <position position="328"/>
    </location>
    <ligand>
        <name>S-adenosyl-L-methionine</name>
        <dbReference type="ChEBI" id="CHEBI:59789"/>
    </ligand>
</feature>
<keyword evidence="8 13" id="KW-0949">S-adenosyl-L-methionine</keyword>
<evidence type="ECO:0000313" key="15">
    <source>
        <dbReference type="EMBL" id="OOO63466.1"/>
    </source>
</evidence>
<reference evidence="16 18" key="1">
    <citation type="submission" date="2016-12" db="EMBL/GenBank/DDBJ databases">
        <title>Clostridium tepidum sp. nov., a close relative of Clostridium sporogenes and Clostridium botulinum Group I.</title>
        <authorList>
            <person name="Dobritsa A.P."/>
            <person name="Kutumbaka K.K."/>
            <person name="Werner K."/>
            <person name="Wiedmann M."/>
            <person name="Asmus A."/>
            <person name="Samadpour M."/>
        </authorList>
    </citation>
    <scope>NUCLEOTIDE SEQUENCE [LARGE SCALE GENOMIC DNA]</scope>
    <source>
        <strain evidence="16 18">IEH 97212</strain>
    </source>
</reference>
<evidence type="ECO:0000256" key="3">
    <source>
        <dbReference type="ARBA" id="ARBA00012140"/>
    </source>
</evidence>
<dbReference type="EMBL" id="MRAE01000014">
    <property type="protein sequence ID" value="OOO66505.1"/>
    <property type="molecule type" value="Genomic_DNA"/>
</dbReference>
<evidence type="ECO:0000259" key="14">
    <source>
        <dbReference type="PROSITE" id="PS51686"/>
    </source>
</evidence>
<dbReference type="Proteomes" id="UP000190206">
    <property type="component" value="Unassembled WGS sequence"/>
</dbReference>
<dbReference type="InterPro" id="IPR023267">
    <property type="entry name" value="RCMT"/>
</dbReference>
<gene>
    <name evidence="15" type="ORF">BS637_00120</name>
    <name evidence="16" type="ORF">BS638_07325</name>
</gene>
<comment type="subcellular location">
    <subcellularLocation>
        <location evidence="2">Cytoplasm</location>
    </subcellularLocation>
</comment>
<dbReference type="Gene3D" id="1.10.940.10">
    <property type="entry name" value="NusB-like"/>
    <property type="match status" value="1"/>
</dbReference>
<dbReference type="InterPro" id="IPR006027">
    <property type="entry name" value="NusB_RsmB_TIM44"/>
</dbReference>
<dbReference type="InterPro" id="IPR054728">
    <property type="entry name" value="RsmB-like_ferredoxin"/>
</dbReference>
<dbReference type="InterPro" id="IPR001678">
    <property type="entry name" value="MeTrfase_RsmB-F_NOP2_dom"/>
</dbReference>
<dbReference type="PANTHER" id="PTHR22807">
    <property type="entry name" value="NOP2 YEAST -RELATED NOL1/NOP2/FMU SUN DOMAIN-CONTAINING"/>
    <property type="match status" value="1"/>
</dbReference>
<keyword evidence="4" id="KW-0963">Cytoplasm</keyword>
<dbReference type="GO" id="GO:0005737">
    <property type="term" value="C:cytoplasm"/>
    <property type="evidence" value="ECO:0007669"/>
    <property type="project" value="UniProtKB-SubCell"/>
</dbReference>
<dbReference type="CDD" id="cd02440">
    <property type="entry name" value="AdoMet_MTases"/>
    <property type="match status" value="1"/>
</dbReference>
<evidence type="ECO:0000256" key="2">
    <source>
        <dbReference type="ARBA" id="ARBA00004496"/>
    </source>
</evidence>
<evidence type="ECO:0000256" key="6">
    <source>
        <dbReference type="ARBA" id="ARBA00022603"/>
    </source>
</evidence>
<dbReference type="SUPFAM" id="SSF53335">
    <property type="entry name" value="S-adenosyl-L-methionine-dependent methyltransferases"/>
    <property type="match status" value="1"/>
</dbReference>
<comment type="caution">
    <text evidence="16">The sequence shown here is derived from an EMBL/GenBank/DDBJ whole genome shotgun (WGS) entry which is preliminary data.</text>
</comment>
<dbReference type="AlphaFoldDB" id="A0A1S9I8C7"/>
<evidence type="ECO:0000313" key="17">
    <source>
        <dbReference type="Proteomes" id="UP000190206"/>
    </source>
</evidence>
<dbReference type="FunFam" id="1.10.940.10:FF:000006">
    <property type="entry name" value="16S rRNA (Cytosine(967)-C(5))-methyltransferase RsmB"/>
    <property type="match status" value="1"/>
</dbReference>
<dbReference type="PRINTS" id="PR02008">
    <property type="entry name" value="RCMTFAMILY"/>
</dbReference>
<dbReference type="Gene3D" id="3.40.50.150">
    <property type="entry name" value="Vaccinia Virus protein VP39"/>
    <property type="match status" value="1"/>
</dbReference>
<keyword evidence="7 13" id="KW-0808">Transferase</keyword>
<dbReference type="InterPro" id="IPR049560">
    <property type="entry name" value="MeTrfase_RsmB-F_NOP2_cat"/>
</dbReference>
<evidence type="ECO:0000313" key="16">
    <source>
        <dbReference type="EMBL" id="OOO66505.1"/>
    </source>
</evidence>
<organism evidence="16 18">
    <name type="scientific">Clostridium tepidum</name>
    <dbReference type="NCBI Taxonomy" id="1962263"/>
    <lineage>
        <taxon>Bacteria</taxon>
        <taxon>Bacillati</taxon>
        <taxon>Bacillota</taxon>
        <taxon>Clostridia</taxon>
        <taxon>Eubacteriales</taxon>
        <taxon>Clostridiaceae</taxon>
        <taxon>Clostridium</taxon>
    </lineage>
</organism>
<evidence type="ECO:0000256" key="9">
    <source>
        <dbReference type="ARBA" id="ARBA00022884"/>
    </source>
</evidence>
<dbReference type="SUPFAM" id="SSF48013">
    <property type="entry name" value="NusB-like"/>
    <property type="match status" value="1"/>
</dbReference>
<evidence type="ECO:0000256" key="8">
    <source>
        <dbReference type="ARBA" id="ARBA00022691"/>
    </source>
</evidence>
<dbReference type="InterPro" id="IPR004573">
    <property type="entry name" value="rRNA_ssu_MeTfrase_B"/>
</dbReference>
<dbReference type="Gene3D" id="3.30.70.1170">
    <property type="entry name" value="Sun protein, domain 3"/>
    <property type="match status" value="1"/>
</dbReference>
<feature type="binding site" evidence="13">
    <location>
        <position position="310"/>
    </location>
    <ligand>
        <name>S-adenosyl-L-methionine</name>
        <dbReference type="ChEBI" id="CHEBI:59789"/>
    </ligand>
</feature>
<dbReference type="NCBIfam" id="TIGR00563">
    <property type="entry name" value="rsmB"/>
    <property type="match status" value="1"/>
</dbReference>
<protein>
    <recommendedName>
        <fullName evidence="3">16S rRNA (cytosine(967)-C(5))-methyltransferase</fullName>
        <ecNumber evidence="3">2.1.1.176</ecNumber>
    </recommendedName>
    <alternativeName>
        <fullName evidence="10">16S rRNA m5C967 methyltransferase</fullName>
    </alternativeName>
    <alternativeName>
        <fullName evidence="11">rRNA (cytosine-C(5)-)-methyltransferase RsmB</fullName>
    </alternativeName>
</protein>
<evidence type="ECO:0000256" key="12">
    <source>
        <dbReference type="ARBA" id="ARBA00047283"/>
    </source>
</evidence>
<evidence type="ECO:0000256" key="11">
    <source>
        <dbReference type="ARBA" id="ARBA00031088"/>
    </source>
</evidence>
<dbReference type="PROSITE" id="PS51686">
    <property type="entry name" value="SAM_MT_RSMB_NOP"/>
    <property type="match status" value="1"/>
</dbReference>
<accession>A0A1S9I8C7</accession>
<name>A0A1S9I8C7_9CLOT</name>
<dbReference type="STRING" id="1962263.BS637_00120"/>
<reference evidence="15 17" key="2">
    <citation type="submission" date="2016-12" db="EMBL/GenBank/DDBJ databases">
        <title>Clostridium tepidum sp. nov., a close relative of Clostridium sporogenes and Clostridium botulinum Group I.</title>
        <authorList>
            <person name="Dobritsa A.P."/>
            <person name="Kutumbaka K."/>
            <person name="Werner K."/>
            <person name="Samadpour M."/>
        </authorList>
    </citation>
    <scope>NUCLEOTIDE SEQUENCE [LARGE SCALE GENOMIC DNA]</scope>
    <source>
        <strain evidence="15 17">PE</strain>
    </source>
</reference>
<dbReference type="EC" id="2.1.1.176" evidence="3"/>
<dbReference type="PANTHER" id="PTHR22807:SF53">
    <property type="entry name" value="RIBOSOMAL RNA SMALL SUBUNIT METHYLTRANSFERASE B-RELATED"/>
    <property type="match status" value="1"/>
</dbReference>
<evidence type="ECO:0000256" key="10">
    <source>
        <dbReference type="ARBA" id="ARBA00030399"/>
    </source>
</evidence>
<keyword evidence="5" id="KW-0698">rRNA processing</keyword>
<proteinExistence type="inferred from homology"/>
<evidence type="ECO:0000256" key="13">
    <source>
        <dbReference type="PROSITE-ProRule" id="PRU01023"/>
    </source>
</evidence>
<feature type="active site" description="Nucleophile" evidence="13">
    <location>
        <position position="381"/>
    </location>
</feature>
<dbReference type="GO" id="GO:0008649">
    <property type="term" value="F:rRNA methyltransferase activity"/>
    <property type="evidence" value="ECO:0007669"/>
    <property type="project" value="InterPro"/>
</dbReference>
<evidence type="ECO:0000256" key="5">
    <source>
        <dbReference type="ARBA" id="ARBA00022552"/>
    </source>
</evidence>
<keyword evidence="9 13" id="KW-0694">RNA-binding</keyword>
<dbReference type="FunFam" id="3.40.50.150:FF:000022">
    <property type="entry name" value="Ribosomal RNA small subunit methyltransferase B"/>
    <property type="match status" value="1"/>
</dbReference>
<dbReference type="RefSeq" id="WP_078022455.1">
    <property type="nucleotide sequence ID" value="NZ_JADPGM010000003.1"/>
</dbReference>
<evidence type="ECO:0000256" key="7">
    <source>
        <dbReference type="ARBA" id="ARBA00022679"/>
    </source>
</evidence>
<comment type="similarity">
    <text evidence="13">Belongs to the class I-like SAM-binding methyltransferase superfamily. RsmB/NOP family.</text>
</comment>
<evidence type="ECO:0000256" key="1">
    <source>
        <dbReference type="ARBA" id="ARBA00002724"/>
    </source>
</evidence>
<dbReference type="OrthoDB" id="9810297at2"/>
<feature type="domain" description="SAM-dependent MTase RsmB/NOP-type" evidence="14">
    <location>
        <begin position="169"/>
        <end position="442"/>
    </location>
</feature>
<dbReference type="Proteomes" id="UP000190256">
    <property type="component" value="Unassembled WGS sequence"/>
</dbReference>
<dbReference type="GO" id="GO:0003723">
    <property type="term" value="F:RNA binding"/>
    <property type="evidence" value="ECO:0007669"/>
    <property type="project" value="UniProtKB-UniRule"/>
</dbReference>
<keyword evidence="17" id="KW-1185">Reference proteome</keyword>
<evidence type="ECO:0000313" key="18">
    <source>
        <dbReference type="Proteomes" id="UP000190256"/>
    </source>
</evidence>
<comment type="catalytic activity">
    <reaction evidence="12">
        <text>cytidine(967) in 16S rRNA + S-adenosyl-L-methionine = 5-methylcytidine(967) in 16S rRNA + S-adenosyl-L-homocysteine + H(+)</text>
        <dbReference type="Rhea" id="RHEA:42748"/>
        <dbReference type="Rhea" id="RHEA-COMP:10219"/>
        <dbReference type="Rhea" id="RHEA-COMP:10220"/>
        <dbReference type="ChEBI" id="CHEBI:15378"/>
        <dbReference type="ChEBI" id="CHEBI:57856"/>
        <dbReference type="ChEBI" id="CHEBI:59789"/>
        <dbReference type="ChEBI" id="CHEBI:74483"/>
        <dbReference type="ChEBI" id="CHEBI:82748"/>
        <dbReference type="EC" id="2.1.1.176"/>
    </reaction>
</comment>
<sequence>MDNAREVALDVLKAVLYEGAYSNIVLNKRLNKSNLKDNDKALTTEIVYGTLKYKETLDIIIQSYLRNPIKTMDKNLINILRITIYQIRYLDKIPYFAAVNEAVEMSKKISIKYSKLVNGVLRNYIRTYKNKKFYDQRNNLEKLSFIYSYPKWLVKMFISQYGMEIAEKILKGLNERPNITVRINNLKTDYDEAFEKLTEYGYNIEEGYICPEAIQIIKGKNIENNPLFTKGHITVQDESAMLVASSMELTEENVVLDLCSAPGGKTTHISEIMNNKSKVFAYDIHQNKLSLIEENAKRLGIENIETYVGDAAVFNKELKEKAHRVLVDVPCSGLGIIRKKPEIKWTKNEKEIKNIINIQRKIINNGASYLKKGGVLLYSTCTLNKEENEENINWFLKKNKDFKIEPLYYGNLDNIIYHKEGFVSILPNDKMDGFFIAKLKKC</sequence>
<comment type="function">
    <text evidence="1">Specifically methylates the cytosine at position 967 (m5C967) of 16S rRNA.</text>
</comment>
<dbReference type="Pfam" id="PF01189">
    <property type="entry name" value="Methyltr_RsmB-F"/>
    <property type="match status" value="1"/>
</dbReference>
<dbReference type="Pfam" id="PF01029">
    <property type="entry name" value="NusB"/>
    <property type="match status" value="1"/>
</dbReference>
<evidence type="ECO:0000256" key="4">
    <source>
        <dbReference type="ARBA" id="ARBA00022490"/>
    </source>
</evidence>
<dbReference type="InterPro" id="IPR035926">
    <property type="entry name" value="NusB-like_sf"/>
</dbReference>
<dbReference type="Pfam" id="PF22458">
    <property type="entry name" value="RsmF-B_ferredox"/>
    <property type="match status" value="1"/>
</dbReference>